<evidence type="ECO:0000313" key="15">
    <source>
        <dbReference type="Proteomes" id="UP000569329"/>
    </source>
</evidence>
<evidence type="ECO:0000313" key="14">
    <source>
        <dbReference type="EMBL" id="MBA8825337.1"/>
    </source>
</evidence>
<accession>A0A839E0R9</accession>
<comment type="cofactor">
    <cofactor evidence="1">
        <name>heme</name>
        <dbReference type="ChEBI" id="CHEBI:30413"/>
    </cofactor>
</comment>
<keyword evidence="5" id="KW-0561">Oxygen transport</keyword>
<dbReference type="PANTHER" id="PTHR47366:SF1">
    <property type="entry name" value="TWO-ON-TWO HEMOGLOBIN-3"/>
    <property type="match status" value="1"/>
</dbReference>
<dbReference type="AlphaFoldDB" id="A0A839E0R9"/>
<dbReference type="GO" id="GO:0046872">
    <property type="term" value="F:metal ion binding"/>
    <property type="evidence" value="ECO:0007669"/>
    <property type="project" value="UniProtKB-KW"/>
</dbReference>
<dbReference type="SUPFAM" id="SSF46458">
    <property type="entry name" value="Globin-like"/>
    <property type="match status" value="1"/>
</dbReference>
<dbReference type="Gene3D" id="1.10.490.10">
    <property type="entry name" value="Globins"/>
    <property type="match status" value="1"/>
</dbReference>
<dbReference type="Pfam" id="PF01152">
    <property type="entry name" value="Bac_globin"/>
    <property type="match status" value="1"/>
</dbReference>
<keyword evidence="15" id="KW-1185">Reference proteome</keyword>
<evidence type="ECO:0000256" key="4">
    <source>
        <dbReference type="ARBA" id="ARBA00022617"/>
    </source>
</evidence>
<feature type="binding site" description="distal binding residue" evidence="13">
    <location>
        <position position="120"/>
    </location>
    <ligand>
        <name>heme</name>
        <dbReference type="ChEBI" id="CHEBI:30413"/>
    </ligand>
    <ligandPart>
        <name>Fe</name>
        <dbReference type="ChEBI" id="CHEBI:18248"/>
    </ligandPart>
</feature>
<dbReference type="EMBL" id="JACGWZ010000003">
    <property type="protein sequence ID" value="MBA8825337.1"/>
    <property type="molecule type" value="Genomic_DNA"/>
</dbReference>
<keyword evidence="6" id="KW-0479">Metal-binding</keyword>
<evidence type="ECO:0000256" key="10">
    <source>
        <dbReference type="ARBA" id="ARBA00072901"/>
    </source>
</evidence>
<dbReference type="PANTHER" id="PTHR47366">
    <property type="entry name" value="TWO-ON-TWO HEMOGLOBIN-3"/>
    <property type="match status" value="1"/>
</dbReference>
<evidence type="ECO:0000256" key="5">
    <source>
        <dbReference type="ARBA" id="ARBA00022621"/>
    </source>
</evidence>
<dbReference type="InterPro" id="IPR001486">
    <property type="entry name" value="Hemoglobin_trunc"/>
</dbReference>
<evidence type="ECO:0000256" key="11">
    <source>
        <dbReference type="ARBA" id="ARBA00077601"/>
    </source>
</evidence>
<dbReference type="Proteomes" id="UP000569329">
    <property type="component" value="Unassembled WGS sequence"/>
</dbReference>
<evidence type="ECO:0000256" key="8">
    <source>
        <dbReference type="ARBA" id="ARBA00023278"/>
    </source>
</evidence>
<comment type="similarity">
    <text evidence="9">Belongs to the truncated hemoglobin family. Group II subfamily.</text>
</comment>
<protein>
    <recommendedName>
        <fullName evidence="10">Group 2 truncated hemoglobin GlbO</fullName>
    </recommendedName>
    <alternativeName>
        <fullName evidence="12">Hemoglobin-like protein HbO</fullName>
    </alternativeName>
    <alternativeName>
        <fullName evidence="11">Truncated hemoglobin</fullName>
    </alternativeName>
</protein>
<dbReference type="InterPro" id="IPR019795">
    <property type="entry name" value="Globin_bac-like_CS"/>
</dbReference>
<proteinExistence type="inferred from homology"/>
<evidence type="ECO:0000256" key="1">
    <source>
        <dbReference type="ARBA" id="ARBA00001971"/>
    </source>
</evidence>
<evidence type="ECO:0000256" key="6">
    <source>
        <dbReference type="ARBA" id="ARBA00022723"/>
    </source>
</evidence>
<keyword evidence="3" id="KW-0813">Transport</keyword>
<evidence type="ECO:0000256" key="7">
    <source>
        <dbReference type="ARBA" id="ARBA00023004"/>
    </source>
</evidence>
<organism evidence="14 15">
    <name type="scientific">Halosaccharopolyspora lacisalsi</name>
    <dbReference type="NCBI Taxonomy" id="1000566"/>
    <lineage>
        <taxon>Bacteria</taxon>
        <taxon>Bacillati</taxon>
        <taxon>Actinomycetota</taxon>
        <taxon>Actinomycetes</taxon>
        <taxon>Pseudonocardiales</taxon>
        <taxon>Pseudonocardiaceae</taxon>
        <taxon>Halosaccharopolyspora</taxon>
    </lineage>
</organism>
<reference evidence="14 15" key="1">
    <citation type="submission" date="2020-07" db="EMBL/GenBank/DDBJ databases">
        <title>Sequencing the genomes of 1000 actinobacteria strains.</title>
        <authorList>
            <person name="Klenk H.-P."/>
        </authorList>
    </citation>
    <scope>NUCLEOTIDE SEQUENCE [LARGE SCALE GENOMIC DNA]</scope>
    <source>
        <strain evidence="14 15">DSM 45975</strain>
    </source>
</reference>
<dbReference type="GO" id="GO:0019825">
    <property type="term" value="F:oxygen binding"/>
    <property type="evidence" value="ECO:0007669"/>
    <property type="project" value="InterPro"/>
</dbReference>
<keyword evidence="7" id="KW-0408">Iron</keyword>
<dbReference type="InterPro" id="IPR044203">
    <property type="entry name" value="GlbO/GLB3-like"/>
</dbReference>
<evidence type="ECO:0000256" key="3">
    <source>
        <dbReference type="ARBA" id="ARBA00022448"/>
    </source>
</evidence>
<evidence type="ECO:0000256" key="9">
    <source>
        <dbReference type="ARBA" id="ARBA00034496"/>
    </source>
</evidence>
<keyword evidence="8" id="KW-0379">Hydroxylation</keyword>
<gene>
    <name evidence="14" type="ORF">FHX42_002688</name>
</gene>
<dbReference type="PROSITE" id="PS01213">
    <property type="entry name" value="GLOBIN_FAM_2"/>
    <property type="match status" value="1"/>
</dbReference>
<dbReference type="GO" id="GO:0020037">
    <property type="term" value="F:heme binding"/>
    <property type="evidence" value="ECO:0007669"/>
    <property type="project" value="InterPro"/>
</dbReference>
<dbReference type="CDD" id="cd14771">
    <property type="entry name" value="TrHb2_Mt-trHbO-like_O"/>
    <property type="match status" value="1"/>
</dbReference>
<comment type="caution">
    <text evidence="14">The sequence shown here is derived from an EMBL/GenBank/DDBJ whole genome shotgun (WGS) entry which is preliminary data.</text>
</comment>
<evidence type="ECO:0000256" key="13">
    <source>
        <dbReference type="PIRSR" id="PIRSR601486-1"/>
    </source>
</evidence>
<sequence length="127" mass="15101">MSTPGTFYEQVGGEPTFRFIVARFYEEVAKDELLRPLYPEEDLSGAEERLRLFLMQYWGGPRTYSEERGHPRLRMRHAPFKIGLTERDAWLRCMRIAVDEAELAPEHRDQLWQYMEMAAHGMVNSWF</sequence>
<keyword evidence="4 13" id="KW-0349">Heme</keyword>
<evidence type="ECO:0000256" key="12">
    <source>
        <dbReference type="ARBA" id="ARBA00080045"/>
    </source>
</evidence>
<dbReference type="InterPro" id="IPR012292">
    <property type="entry name" value="Globin/Proto"/>
</dbReference>
<dbReference type="RefSeq" id="WP_182544536.1">
    <property type="nucleotide sequence ID" value="NZ_JACGWZ010000003.1"/>
</dbReference>
<comment type="subunit">
    <text evidence="2">Homododecamer.</text>
</comment>
<name>A0A839E0R9_9PSEU</name>
<evidence type="ECO:0000256" key="2">
    <source>
        <dbReference type="ARBA" id="ARBA00011193"/>
    </source>
</evidence>
<dbReference type="InterPro" id="IPR009050">
    <property type="entry name" value="Globin-like_sf"/>
</dbReference>
<dbReference type="GO" id="GO:0005344">
    <property type="term" value="F:oxygen carrier activity"/>
    <property type="evidence" value="ECO:0007669"/>
    <property type="project" value="UniProtKB-KW"/>
</dbReference>
<dbReference type="FunFam" id="1.10.490.10:FF:000004">
    <property type="entry name" value="Group 2 hemoglobin yjbI"/>
    <property type="match status" value="1"/>
</dbReference>